<dbReference type="Pfam" id="PF13377">
    <property type="entry name" value="Peripla_BP_3"/>
    <property type="match status" value="1"/>
</dbReference>
<reference evidence="5" key="1">
    <citation type="submission" date="2020-05" db="EMBL/GenBank/DDBJ databases">
        <authorList>
            <person name="Chiriac C."/>
            <person name="Salcher M."/>
            <person name="Ghai R."/>
            <person name="Kavagutti S V."/>
        </authorList>
    </citation>
    <scope>NUCLEOTIDE SEQUENCE</scope>
</reference>
<dbReference type="PANTHER" id="PTHR30146:SF109">
    <property type="entry name" value="HTH-TYPE TRANSCRIPTIONAL REGULATOR GALS"/>
    <property type="match status" value="1"/>
</dbReference>
<sequence>MTLNVLSNRYAVAVPVTQSDVALRAGVSRALVSLVFRDATNVSDQSRARVLLAAEELGYRPNMLARSLASKKVRTIGVLLNDITNPFFVSMYVELSDAAQDAGYDVLVGPGLRSVAQERTLLGTLLGHRVAGLILISPLMKASELNRIIAGYPAVSIARDMNLDGADFVTNDELVGARLGVRHLVDLGHERIVHLSGGFSRSAVHRKRAFLRAMSELGLAGSARVIEGDFTEEAGRSAAREIIRCRADETAIFASNDLVAVGAMGVLEASGVRVPEDVSVLGYDNSVISDLQMISLTSIEQPLRDFGRASIRLLLERIDGERDTRVSLEFEPRLIVRRTTARRAIR</sequence>
<dbReference type="SUPFAM" id="SSF47413">
    <property type="entry name" value="lambda repressor-like DNA-binding domains"/>
    <property type="match status" value="1"/>
</dbReference>
<accession>A0A6J7J5B6</accession>
<keyword evidence="2" id="KW-0238">DNA-binding</keyword>
<dbReference type="InterPro" id="IPR028082">
    <property type="entry name" value="Peripla_BP_I"/>
</dbReference>
<evidence type="ECO:0000313" key="5">
    <source>
        <dbReference type="EMBL" id="CAB4938533.1"/>
    </source>
</evidence>
<name>A0A6J7J5B6_9ZZZZ</name>
<dbReference type="InterPro" id="IPR000843">
    <property type="entry name" value="HTH_LacI"/>
</dbReference>
<dbReference type="PROSITE" id="PS50932">
    <property type="entry name" value="HTH_LACI_2"/>
    <property type="match status" value="1"/>
</dbReference>
<evidence type="ECO:0000256" key="3">
    <source>
        <dbReference type="ARBA" id="ARBA00023163"/>
    </source>
</evidence>
<dbReference type="Pfam" id="PF00356">
    <property type="entry name" value="LacI"/>
    <property type="match status" value="1"/>
</dbReference>
<dbReference type="SMART" id="SM00354">
    <property type="entry name" value="HTH_LACI"/>
    <property type="match status" value="1"/>
</dbReference>
<keyword evidence="1" id="KW-0805">Transcription regulation</keyword>
<feature type="domain" description="HTH lacI-type" evidence="4">
    <location>
        <begin position="16"/>
        <end position="70"/>
    </location>
</feature>
<dbReference type="InterPro" id="IPR046335">
    <property type="entry name" value="LacI/GalR-like_sensor"/>
</dbReference>
<dbReference type="EMBL" id="CAFBNE010000016">
    <property type="protein sequence ID" value="CAB4938533.1"/>
    <property type="molecule type" value="Genomic_DNA"/>
</dbReference>
<dbReference type="AlphaFoldDB" id="A0A6J7J5B6"/>
<evidence type="ECO:0000259" key="4">
    <source>
        <dbReference type="PROSITE" id="PS50932"/>
    </source>
</evidence>
<dbReference type="SUPFAM" id="SSF53822">
    <property type="entry name" value="Periplasmic binding protein-like I"/>
    <property type="match status" value="1"/>
</dbReference>
<dbReference type="CDD" id="cd06267">
    <property type="entry name" value="PBP1_LacI_sugar_binding-like"/>
    <property type="match status" value="1"/>
</dbReference>
<keyword evidence="3" id="KW-0804">Transcription</keyword>
<dbReference type="CDD" id="cd01392">
    <property type="entry name" value="HTH_LacI"/>
    <property type="match status" value="1"/>
</dbReference>
<organism evidence="5">
    <name type="scientific">freshwater metagenome</name>
    <dbReference type="NCBI Taxonomy" id="449393"/>
    <lineage>
        <taxon>unclassified sequences</taxon>
        <taxon>metagenomes</taxon>
        <taxon>ecological metagenomes</taxon>
    </lineage>
</organism>
<evidence type="ECO:0000256" key="2">
    <source>
        <dbReference type="ARBA" id="ARBA00023125"/>
    </source>
</evidence>
<dbReference type="InterPro" id="IPR010982">
    <property type="entry name" value="Lambda_DNA-bd_dom_sf"/>
</dbReference>
<dbReference type="PANTHER" id="PTHR30146">
    <property type="entry name" value="LACI-RELATED TRANSCRIPTIONAL REPRESSOR"/>
    <property type="match status" value="1"/>
</dbReference>
<evidence type="ECO:0000256" key="1">
    <source>
        <dbReference type="ARBA" id="ARBA00023015"/>
    </source>
</evidence>
<dbReference type="GO" id="GO:0003700">
    <property type="term" value="F:DNA-binding transcription factor activity"/>
    <property type="evidence" value="ECO:0007669"/>
    <property type="project" value="TreeGrafter"/>
</dbReference>
<protein>
    <submittedName>
        <fullName evidence="5">Unannotated protein</fullName>
    </submittedName>
</protein>
<dbReference type="Gene3D" id="1.10.260.40">
    <property type="entry name" value="lambda repressor-like DNA-binding domains"/>
    <property type="match status" value="1"/>
</dbReference>
<gene>
    <name evidence="5" type="ORF">UFOPK3772_00744</name>
</gene>
<dbReference type="GO" id="GO:0000976">
    <property type="term" value="F:transcription cis-regulatory region binding"/>
    <property type="evidence" value="ECO:0007669"/>
    <property type="project" value="TreeGrafter"/>
</dbReference>
<proteinExistence type="predicted"/>
<dbReference type="Gene3D" id="3.40.50.2300">
    <property type="match status" value="2"/>
</dbReference>